<dbReference type="Proteomes" id="UP000324222">
    <property type="component" value="Unassembled WGS sequence"/>
</dbReference>
<organism evidence="1 2">
    <name type="scientific">Portunus trituberculatus</name>
    <name type="common">Swimming crab</name>
    <name type="synonym">Neptunus trituberculatus</name>
    <dbReference type="NCBI Taxonomy" id="210409"/>
    <lineage>
        <taxon>Eukaryota</taxon>
        <taxon>Metazoa</taxon>
        <taxon>Ecdysozoa</taxon>
        <taxon>Arthropoda</taxon>
        <taxon>Crustacea</taxon>
        <taxon>Multicrustacea</taxon>
        <taxon>Malacostraca</taxon>
        <taxon>Eumalacostraca</taxon>
        <taxon>Eucarida</taxon>
        <taxon>Decapoda</taxon>
        <taxon>Pleocyemata</taxon>
        <taxon>Brachyura</taxon>
        <taxon>Eubrachyura</taxon>
        <taxon>Portunoidea</taxon>
        <taxon>Portunidae</taxon>
        <taxon>Portuninae</taxon>
        <taxon>Portunus</taxon>
    </lineage>
</organism>
<proteinExistence type="predicted"/>
<sequence>MVDIWNGLSEEIMMSLLRLRDSRDFSPYSSSAECADKDKTSSFAMSKADVEGPAVAGLARLNGLKKGYGGRASCRTVGSGCGRATCSRVGRCDRDGTSDWFEERVDGGLFGFSCFSS</sequence>
<protein>
    <submittedName>
        <fullName evidence="1">Uncharacterized protein</fullName>
    </submittedName>
</protein>
<accession>A0A5B7E7Q1</accession>
<keyword evidence="2" id="KW-1185">Reference proteome</keyword>
<reference evidence="1 2" key="1">
    <citation type="submission" date="2019-05" db="EMBL/GenBank/DDBJ databases">
        <title>Another draft genome of Portunus trituberculatus and its Hox gene families provides insights of decapod evolution.</title>
        <authorList>
            <person name="Jeong J.-H."/>
            <person name="Song I."/>
            <person name="Kim S."/>
            <person name="Choi T."/>
            <person name="Kim D."/>
            <person name="Ryu S."/>
            <person name="Kim W."/>
        </authorList>
    </citation>
    <scope>NUCLEOTIDE SEQUENCE [LARGE SCALE GENOMIC DNA]</scope>
    <source>
        <tissue evidence="1">Muscle</tissue>
    </source>
</reference>
<dbReference type="AlphaFoldDB" id="A0A5B7E7Q1"/>
<gene>
    <name evidence="1" type="ORF">E2C01_023324</name>
</gene>
<name>A0A5B7E7Q1_PORTR</name>
<dbReference type="EMBL" id="VSRR010002189">
    <property type="protein sequence ID" value="MPC30071.1"/>
    <property type="molecule type" value="Genomic_DNA"/>
</dbReference>
<evidence type="ECO:0000313" key="1">
    <source>
        <dbReference type="EMBL" id="MPC30071.1"/>
    </source>
</evidence>
<comment type="caution">
    <text evidence="1">The sequence shown here is derived from an EMBL/GenBank/DDBJ whole genome shotgun (WGS) entry which is preliminary data.</text>
</comment>
<evidence type="ECO:0000313" key="2">
    <source>
        <dbReference type="Proteomes" id="UP000324222"/>
    </source>
</evidence>